<evidence type="ECO:0000313" key="2">
    <source>
        <dbReference type="EMBL" id="KZP11785.1"/>
    </source>
</evidence>
<evidence type="ECO:0000256" key="1">
    <source>
        <dbReference type="SAM" id="MobiDB-lite"/>
    </source>
</evidence>
<dbReference type="AlphaFoldDB" id="A0A166AN70"/>
<feature type="compositionally biased region" description="Polar residues" evidence="1">
    <location>
        <begin position="245"/>
        <end position="257"/>
    </location>
</feature>
<feature type="region of interest" description="Disordered" evidence="1">
    <location>
        <begin position="140"/>
        <end position="271"/>
    </location>
</feature>
<dbReference type="Proteomes" id="UP000076532">
    <property type="component" value="Unassembled WGS sequence"/>
</dbReference>
<proteinExistence type="predicted"/>
<dbReference type="EMBL" id="KV417658">
    <property type="protein sequence ID" value="KZP11785.1"/>
    <property type="molecule type" value="Genomic_DNA"/>
</dbReference>
<organism evidence="2 3">
    <name type="scientific">Athelia psychrophila</name>
    <dbReference type="NCBI Taxonomy" id="1759441"/>
    <lineage>
        <taxon>Eukaryota</taxon>
        <taxon>Fungi</taxon>
        <taxon>Dikarya</taxon>
        <taxon>Basidiomycota</taxon>
        <taxon>Agaricomycotina</taxon>
        <taxon>Agaricomycetes</taxon>
        <taxon>Agaricomycetidae</taxon>
        <taxon>Atheliales</taxon>
        <taxon>Atheliaceae</taxon>
        <taxon>Athelia</taxon>
    </lineage>
</organism>
<feature type="compositionally biased region" description="Low complexity" evidence="1">
    <location>
        <begin position="196"/>
        <end position="209"/>
    </location>
</feature>
<feature type="compositionally biased region" description="Basic and acidic residues" evidence="1">
    <location>
        <begin position="372"/>
        <end position="393"/>
    </location>
</feature>
<name>A0A166AN70_9AGAM</name>
<feature type="region of interest" description="Disordered" evidence="1">
    <location>
        <begin position="369"/>
        <end position="393"/>
    </location>
</feature>
<keyword evidence="3" id="KW-1185">Reference proteome</keyword>
<accession>A0A166AN70</accession>
<sequence>MGDSTRYSSAAANWAAANVAASQSAPAPLSFYPPQAWPGYNAYPPQGAYPPPWAMAPMAGHYNAQPAPPRTVIDLSESPPPDERRGSLQGGGATQRHTRRDDTASSSRHTRSEDMVAFDRLLTRNEELLTENVQLKLEKKEGRAREKRLQEELDDAREQLRARSRSRQSRDRTPINSSRSITPARRRHSTSPYTAPPYRSRSRSQPYSPEFQRVPSPPIPPPGMSAPRSRLLQRSLQSDREHNPDLSSRLTTSTSGPGTAPARLNRLEYRGENRPRNITTPALHGSWSGVTIDTIPDCDRLFAAAQQDDQAFLYVDYCNSVSQIIPVHLRSAGIAELLRRWGVFHQRHGDRRDRLRRENGVPVRLAKKRKVATQEKPSEDPIGYQDKDAPPHNDDAVMHYDEEVVVVPRYEAPAAIPAPEIPAPPPSTIDGASVYPGVAEPLPIPVVQPWSNWSDPEVIPVDVTNRRLRMDQAPSDIITEGSYPDVADWVALSPRDWPMGIRARINNEPVRILESMRDDALVPWELDVHGWAVLNALAPEGGSPAAEFQRDQFFRAAILTYAIDELPLHLSLSLGPLGDRALEHFPFECDFVTGLIVHGWLRDHGVDDGSASALAIQGFARESLPIEGTLVNRDSVPSYDEYTRRRDLPGWNLTTNSAARFQYPPMMNHGTRDWTTRIEDTLAERRANGTLGPLTPWPEAAVHRAGATPPPTLGRSEPTPSSSAKYHAADDDTVSLGSPSLS</sequence>
<gene>
    <name evidence="2" type="ORF">FIBSPDRAFT_962048</name>
</gene>
<protein>
    <submittedName>
        <fullName evidence="2">Uncharacterized protein</fullName>
    </submittedName>
</protein>
<reference evidence="2 3" key="1">
    <citation type="journal article" date="2016" name="Mol. Biol. Evol.">
        <title>Comparative Genomics of Early-Diverging Mushroom-Forming Fungi Provides Insights into the Origins of Lignocellulose Decay Capabilities.</title>
        <authorList>
            <person name="Nagy L.G."/>
            <person name="Riley R."/>
            <person name="Tritt A."/>
            <person name="Adam C."/>
            <person name="Daum C."/>
            <person name="Floudas D."/>
            <person name="Sun H."/>
            <person name="Yadav J.S."/>
            <person name="Pangilinan J."/>
            <person name="Larsson K.H."/>
            <person name="Matsuura K."/>
            <person name="Barry K."/>
            <person name="Labutti K."/>
            <person name="Kuo R."/>
            <person name="Ohm R.A."/>
            <person name="Bhattacharya S.S."/>
            <person name="Shirouzu T."/>
            <person name="Yoshinaga Y."/>
            <person name="Martin F.M."/>
            <person name="Grigoriev I.V."/>
            <person name="Hibbett D.S."/>
        </authorList>
    </citation>
    <scope>NUCLEOTIDE SEQUENCE [LARGE SCALE GENOMIC DNA]</scope>
    <source>
        <strain evidence="2 3">CBS 109695</strain>
    </source>
</reference>
<feature type="region of interest" description="Disordered" evidence="1">
    <location>
        <begin position="16"/>
        <end position="116"/>
    </location>
</feature>
<feature type="compositionally biased region" description="Pro residues" evidence="1">
    <location>
        <begin position="215"/>
        <end position="224"/>
    </location>
</feature>
<evidence type="ECO:0000313" key="3">
    <source>
        <dbReference type="Proteomes" id="UP000076532"/>
    </source>
</evidence>
<feature type="compositionally biased region" description="Basic and acidic residues" evidence="1">
    <location>
        <begin position="140"/>
        <end position="161"/>
    </location>
</feature>
<dbReference type="OrthoDB" id="3045535at2759"/>
<feature type="compositionally biased region" description="Low complexity" evidence="1">
    <location>
        <begin position="16"/>
        <end position="27"/>
    </location>
</feature>
<feature type="region of interest" description="Disordered" evidence="1">
    <location>
        <begin position="688"/>
        <end position="742"/>
    </location>
</feature>